<evidence type="ECO:0000313" key="5">
    <source>
        <dbReference type="EMBL" id="CAK93225.1"/>
    </source>
</evidence>
<reference evidence="5 6" key="1">
    <citation type="journal article" date="2006" name="Nature">
        <title>Global trends of whole-genome duplications revealed by the ciliate Paramecium tetraurelia.</title>
        <authorList>
            <consortium name="Genoscope"/>
            <person name="Aury J.-M."/>
            <person name="Jaillon O."/>
            <person name="Duret L."/>
            <person name="Noel B."/>
            <person name="Jubin C."/>
            <person name="Porcel B.M."/>
            <person name="Segurens B."/>
            <person name="Daubin V."/>
            <person name="Anthouard V."/>
            <person name="Aiach N."/>
            <person name="Arnaiz O."/>
            <person name="Billaut A."/>
            <person name="Beisson J."/>
            <person name="Blanc I."/>
            <person name="Bouhouche K."/>
            <person name="Camara F."/>
            <person name="Duharcourt S."/>
            <person name="Guigo R."/>
            <person name="Gogendeau D."/>
            <person name="Katinka M."/>
            <person name="Keller A.-M."/>
            <person name="Kissmehl R."/>
            <person name="Klotz C."/>
            <person name="Koll F."/>
            <person name="Le Moue A."/>
            <person name="Lepere C."/>
            <person name="Malinsky S."/>
            <person name="Nowacki M."/>
            <person name="Nowak J.K."/>
            <person name="Plattner H."/>
            <person name="Poulain J."/>
            <person name="Ruiz F."/>
            <person name="Serrano V."/>
            <person name="Zagulski M."/>
            <person name="Dessen P."/>
            <person name="Betermier M."/>
            <person name="Weissenbach J."/>
            <person name="Scarpelli C."/>
            <person name="Schachter V."/>
            <person name="Sperling L."/>
            <person name="Meyer E."/>
            <person name="Cohen J."/>
            <person name="Wincker P."/>
        </authorList>
    </citation>
    <scope>NUCLEOTIDE SEQUENCE [LARGE SCALE GENOMIC DNA]</scope>
    <source>
        <strain evidence="5 6">Stock d4-2</strain>
    </source>
</reference>
<dbReference type="eggNOG" id="KOG0187">
    <property type="taxonomic scope" value="Eukaryota"/>
</dbReference>
<dbReference type="STRING" id="5888.A0ED58"/>
<sequence length="178" mass="21191">MYSKSIAKKNQEFMYQMHFQCFAVIYFSQIKDINFFQIHSWEELEIRQQRKAAKVLIEKYYMKLTSDFHFNKKILSEVGQVPSKKLRNKIAGFATHLLKRIQTGSVKGISLKIQEEERERRLDYVPEKSSVDIDNLRGDQDVKRMLEKAGLEIDIPIDEPVVEEKQQKQPRRGQRRQQ</sequence>
<dbReference type="InterPro" id="IPR018273">
    <property type="entry name" value="Ribosomal_eS17_CS"/>
</dbReference>
<evidence type="ECO:0000256" key="4">
    <source>
        <dbReference type="SAM" id="MobiDB-lite"/>
    </source>
</evidence>
<accession>A0ED58</accession>
<dbReference type="OrthoDB" id="301657at2759"/>
<dbReference type="InParanoid" id="A0ED58"/>
<dbReference type="RefSeq" id="XP_001460622.1">
    <property type="nucleotide sequence ID" value="XM_001460585.2"/>
</dbReference>
<dbReference type="Pfam" id="PF00833">
    <property type="entry name" value="Ribosomal_S17e"/>
    <property type="match status" value="1"/>
</dbReference>
<dbReference type="PROSITE" id="PS00712">
    <property type="entry name" value="RIBOSOMAL_S17E"/>
    <property type="match status" value="1"/>
</dbReference>
<dbReference type="GeneID" id="5046407"/>
<evidence type="ECO:0000313" key="6">
    <source>
        <dbReference type="Proteomes" id="UP000000600"/>
    </source>
</evidence>
<dbReference type="HOGENOM" id="CLU_112958_2_1_1"/>
<dbReference type="AlphaFoldDB" id="A0ED58"/>
<keyword evidence="3" id="KW-0687">Ribonucleoprotein</keyword>
<dbReference type="SUPFAM" id="SSF116820">
    <property type="entry name" value="Rps17e-like"/>
    <property type="match status" value="1"/>
</dbReference>
<protein>
    <recommendedName>
        <fullName evidence="7">40S ribosomal protein S17</fullName>
    </recommendedName>
</protein>
<evidence type="ECO:0000256" key="2">
    <source>
        <dbReference type="ARBA" id="ARBA00022980"/>
    </source>
</evidence>
<dbReference type="InterPro" id="IPR036401">
    <property type="entry name" value="Ribosomal_eS17_sf"/>
</dbReference>
<dbReference type="KEGG" id="ptm:GSPATT00004094001"/>
<dbReference type="GO" id="GO:0022627">
    <property type="term" value="C:cytosolic small ribosomal subunit"/>
    <property type="evidence" value="ECO:0000318"/>
    <property type="project" value="GO_Central"/>
</dbReference>
<dbReference type="PANTHER" id="PTHR10732:SF0">
    <property type="entry name" value="40S RIBOSOMAL PROTEIN S17"/>
    <property type="match status" value="1"/>
</dbReference>
<dbReference type="Proteomes" id="UP000000600">
    <property type="component" value="Unassembled WGS sequence"/>
</dbReference>
<dbReference type="Gene3D" id="1.10.60.20">
    <property type="entry name" value="Ribosomal protein S17e-like"/>
    <property type="match status" value="1"/>
</dbReference>
<dbReference type="FunCoup" id="A0ED58">
    <property type="interactions" value="1182"/>
</dbReference>
<dbReference type="GO" id="GO:0006412">
    <property type="term" value="P:translation"/>
    <property type="evidence" value="ECO:0007669"/>
    <property type="project" value="InterPro"/>
</dbReference>
<keyword evidence="6" id="KW-1185">Reference proteome</keyword>
<dbReference type="PANTHER" id="PTHR10732">
    <property type="entry name" value="40S RIBOSOMAL PROTEIN S17"/>
    <property type="match status" value="1"/>
</dbReference>
<dbReference type="OMA" id="DSHANKC"/>
<proteinExistence type="inferred from homology"/>
<name>A0ED58_PARTE</name>
<dbReference type="InterPro" id="IPR001210">
    <property type="entry name" value="Ribosomal_eS17"/>
</dbReference>
<evidence type="ECO:0000256" key="1">
    <source>
        <dbReference type="ARBA" id="ARBA00010444"/>
    </source>
</evidence>
<gene>
    <name evidence="5" type="ORF">GSPATT00004094001</name>
</gene>
<feature type="region of interest" description="Disordered" evidence="4">
    <location>
        <begin position="159"/>
        <end position="178"/>
    </location>
</feature>
<comment type="similarity">
    <text evidence="1">Belongs to the eukaryotic ribosomal protein eS17 family.</text>
</comment>
<evidence type="ECO:0008006" key="7">
    <source>
        <dbReference type="Google" id="ProtNLM"/>
    </source>
</evidence>
<dbReference type="GO" id="GO:0003735">
    <property type="term" value="F:structural constituent of ribosome"/>
    <property type="evidence" value="ECO:0000318"/>
    <property type="project" value="GO_Central"/>
</dbReference>
<dbReference type="EMBL" id="CT868671">
    <property type="protein sequence ID" value="CAK93225.1"/>
    <property type="molecule type" value="Genomic_DNA"/>
</dbReference>
<feature type="compositionally biased region" description="Basic residues" evidence="4">
    <location>
        <begin position="168"/>
        <end position="178"/>
    </location>
</feature>
<organism evidence="5 6">
    <name type="scientific">Paramecium tetraurelia</name>
    <dbReference type="NCBI Taxonomy" id="5888"/>
    <lineage>
        <taxon>Eukaryota</taxon>
        <taxon>Sar</taxon>
        <taxon>Alveolata</taxon>
        <taxon>Ciliophora</taxon>
        <taxon>Intramacronucleata</taxon>
        <taxon>Oligohymenophorea</taxon>
        <taxon>Peniculida</taxon>
        <taxon>Parameciidae</taxon>
        <taxon>Paramecium</taxon>
    </lineage>
</organism>
<evidence type="ECO:0000256" key="3">
    <source>
        <dbReference type="ARBA" id="ARBA00023274"/>
    </source>
</evidence>
<keyword evidence="2" id="KW-0689">Ribosomal protein</keyword>